<dbReference type="SUPFAM" id="SSF53790">
    <property type="entry name" value="Tetrapyrrole methylase"/>
    <property type="match status" value="1"/>
</dbReference>
<evidence type="ECO:0000313" key="9">
    <source>
        <dbReference type="EMBL" id="SHE73632.1"/>
    </source>
</evidence>
<organism evidence="9 10">
    <name type="scientific">Clostridium fallax</name>
    <dbReference type="NCBI Taxonomy" id="1533"/>
    <lineage>
        <taxon>Bacteria</taxon>
        <taxon>Bacillati</taxon>
        <taxon>Bacillota</taxon>
        <taxon>Clostridia</taxon>
        <taxon>Eubacteriales</taxon>
        <taxon>Clostridiaceae</taxon>
        <taxon>Clostridium</taxon>
    </lineage>
</organism>
<dbReference type="InterPro" id="IPR003754">
    <property type="entry name" value="4pyrrol_synth_uPrphyn_synth"/>
</dbReference>
<feature type="domain" description="Tetrapyrrole biosynthesis uroporphyrinogen III synthase" evidence="8">
    <location>
        <begin position="264"/>
        <end position="479"/>
    </location>
</feature>
<dbReference type="InterPro" id="IPR000878">
    <property type="entry name" value="4pyrrol_Mease"/>
</dbReference>
<evidence type="ECO:0000256" key="5">
    <source>
        <dbReference type="ARBA" id="ARBA00023244"/>
    </source>
</evidence>
<dbReference type="Proteomes" id="UP000184035">
    <property type="component" value="Unassembled WGS sequence"/>
</dbReference>
<dbReference type="Gene3D" id="3.40.1010.10">
    <property type="entry name" value="Cobalt-precorrin-4 Transmethylase, Domain 1"/>
    <property type="match status" value="1"/>
</dbReference>
<dbReference type="Pfam" id="PF02602">
    <property type="entry name" value="HEM4"/>
    <property type="match status" value="1"/>
</dbReference>
<dbReference type="EC" id="2.1.1.107" evidence="1"/>
<sequence>MGKVYLIGAGPGDEDLITLKAVKALKKCTAVMYDRLAGSGILNYLNEDCEIYYCGKEPGCHYKSQDEINNMLVELAKKGHTVGRIKGGDPYVFGRGGEEALTLLDENIEFEVIPGVTSAISVLNYGGIPITHRGLSQGFHVMTGKSAKELNHRWDALAKLPETLVFLMGFKSLPMIVKNLIANGKSKNTPCGVIMRGTTALQKKAIGTLETIEEKVREVGISSPCIIIVGDVVTLNDKLNWYERKPLFGINLCITRGKEQSSILKEDLKELGAEVREINSIKIEPTKENLKTYIDSLKEYDYIVLTSVNGVNIFFDYLMENNYDIRNIKGKFASVGKATSKALRSRGIVPSYEAKEFVGEGLLKVLEPAINKEDKILIPCSSASRDLLKSKLEEKGATVHKVSIYDTVLGEGGDLSQFERINGVIFTSPSTVKNMVKLLGKDAFLNKKNIAIGPVTLKELQANGIDAVVCKEHSIDGLIDKVKELWGDNNA</sequence>
<dbReference type="InterPro" id="IPR006366">
    <property type="entry name" value="CobA/CysG_C"/>
</dbReference>
<evidence type="ECO:0000259" key="7">
    <source>
        <dbReference type="Pfam" id="PF00590"/>
    </source>
</evidence>
<dbReference type="CDD" id="cd06578">
    <property type="entry name" value="HemD"/>
    <property type="match status" value="1"/>
</dbReference>
<evidence type="ECO:0000313" key="10">
    <source>
        <dbReference type="Proteomes" id="UP000184035"/>
    </source>
</evidence>
<dbReference type="PANTHER" id="PTHR45790">
    <property type="entry name" value="SIROHEME SYNTHASE-RELATED"/>
    <property type="match status" value="1"/>
</dbReference>
<dbReference type="GO" id="GO:0004852">
    <property type="term" value="F:uroporphyrinogen-III synthase activity"/>
    <property type="evidence" value="ECO:0007669"/>
    <property type="project" value="InterPro"/>
</dbReference>
<keyword evidence="5" id="KW-0627">Porphyrin biosynthesis</keyword>
<protein>
    <recommendedName>
        <fullName evidence="1">uroporphyrinogen-III C-methyltransferase</fullName>
        <ecNumber evidence="1">2.1.1.107</ecNumber>
    </recommendedName>
</protein>
<dbReference type="CDD" id="cd11642">
    <property type="entry name" value="SUMT"/>
    <property type="match status" value="1"/>
</dbReference>
<comment type="similarity">
    <text evidence="6">Belongs to the precorrin methyltransferase family.</text>
</comment>
<dbReference type="RefSeq" id="WP_072895108.1">
    <property type="nucleotide sequence ID" value="NZ_FQVM01000009.1"/>
</dbReference>
<name>A0A1M4VY43_9CLOT</name>
<dbReference type="GO" id="GO:0032259">
    <property type="term" value="P:methylation"/>
    <property type="evidence" value="ECO:0007669"/>
    <property type="project" value="UniProtKB-KW"/>
</dbReference>
<evidence type="ECO:0000256" key="6">
    <source>
        <dbReference type="RuleBase" id="RU003960"/>
    </source>
</evidence>
<dbReference type="InterPro" id="IPR014777">
    <property type="entry name" value="4pyrrole_Mease_sub1"/>
</dbReference>
<evidence type="ECO:0000256" key="3">
    <source>
        <dbReference type="ARBA" id="ARBA00022679"/>
    </source>
</evidence>
<reference evidence="9 10" key="1">
    <citation type="submission" date="2016-11" db="EMBL/GenBank/DDBJ databases">
        <authorList>
            <person name="Jaros S."/>
            <person name="Januszkiewicz K."/>
            <person name="Wedrychowicz H."/>
        </authorList>
    </citation>
    <scope>NUCLEOTIDE SEQUENCE [LARGE SCALE GENOMIC DNA]</scope>
    <source>
        <strain evidence="9 10">DSM 2631</strain>
    </source>
</reference>
<keyword evidence="3 6" id="KW-0808">Transferase</keyword>
<dbReference type="PROSITE" id="PS00840">
    <property type="entry name" value="SUMT_2"/>
    <property type="match status" value="1"/>
</dbReference>
<dbReference type="Gene3D" id="3.40.50.10090">
    <property type="match status" value="2"/>
</dbReference>
<evidence type="ECO:0000256" key="1">
    <source>
        <dbReference type="ARBA" id="ARBA00012162"/>
    </source>
</evidence>
<keyword evidence="4" id="KW-0949">S-adenosyl-L-methionine</keyword>
<dbReference type="InterPro" id="IPR036108">
    <property type="entry name" value="4pyrrol_syn_uPrphyn_synt_sf"/>
</dbReference>
<dbReference type="FunFam" id="3.40.1010.10:FF:000001">
    <property type="entry name" value="Siroheme synthase"/>
    <property type="match status" value="1"/>
</dbReference>
<dbReference type="PROSITE" id="PS00839">
    <property type="entry name" value="SUMT_1"/>
    <property type="match status" value="1"/>
</dbReference>
<keyword evidence="10" id="KW-1185">Reference proteome</keyword>
<evidence type="ECO:0000256" key="4">
    <source>
        <dbReference type="ARBA" id="ARBA00022691"/>
    </source>
</evidence>
<gene>
    <name evidence="9" type="ORF">SAMN05443638_10970</name>
</gene>
<dbReference type="OrthoDB" id="9815856at2"/>
<dbReference type="NCBIfam" id="NF004790">
    <property type="entry name" value="PRK06136.1"/>
    <property type="match status" value="1"/>
</dbReference>
<dbReference type="InterPro" id="IPR035996">
    <property type="entry name" value="4pyrrol_Methylase_sf"/>
</dbReference>
<accession>A0A1M4VY43</accession>
<dbReference type="InterPro" id="IPR050161">
    <property type="entry name" value="Siro_Cobalamin_biosynth"/>
</dbReference>
<evidence type="ECO:0000259" key="8">
    <source>
        <dbReference type="Pfam" id="PF02602"/>
    </source>
</evidence>
<dbReference type="EMBL" id="FQVM01000009">
    <property type="protein sequence ID" value="SHE73632.1"/>
    <property type="molecule type" value="Genomic_DNA"/>
</dbReference>
<proteinExistence type="inferred from homology"/>
<dbReference type="AlphaFoldDB" id="A0A1M4VY43"/>
<dbReference type="STRING" id="1533.SAMN05443638_10970"/>
<dbReference type="SUPFAM" id="SSF69618">
    <property type="entry name" value="HemD-like"/>
    <property type="match status" value="1"/>
</dbReference>
<dbReference type="NCBIfam" id="TIGR01469">
    <property type="entry name" value="cobA_cysG_Cterm"/>
    <property type="match status" value="1"/>
</dbReference>
<dbReference type="Gene3D" id="3.30.950.10">
    <property type="entry name" value="Methyltransferase, Cobalt-precorrin-4 Transmethylase, Domain 2"/>
    <property type="match status" value="1"/>
</dbReference>
<evidence type="ECO:0000256" key="2">
    <source>
        <dbReference type="ARBA" id="ARBA00022603"/>
    </source>
</evidence>
<dbReference type="GO" id="GO:0004851">
    <property type="term" value="F:uroporphyrin-III C-methyltransferase activity"/>
    <property type="evidence" value="ECO:0007669"/>
    <property type="project" value="UniProtKB-EC"/>
</dbReference>
<dbReference type="FunFam" id="3.30.950.10:FF:000001">
    <property type="entry name" value="Siroheme synthase"/>
    <property type="match status" value="1"/>
</dbReference>
<dbReference type="GO" id="GO:0019354">
    <property type="term" value="P:siroheme biosynthetic process"/>
    <property type="evidence" value="ECO:0007669"/>
    <property type="project" value="InterPro"/>
</dbReference>
<dbReference type="InterPro" id="IPR014776">
    <property type="entry name" value="4pyrrole_Mease_sub2"/>
</dbReference>
<dbReference type="InterPro" id="IPR003043">
    <property type="entry name" value="Uropor_MeTrfase_CS"/>
</dbReference>
<dbReference type="Pfam" id="PF00590">
    <property type="entry name" value="TP_methylase"/>
    <property type="match status" value="1"/>
</dbReference>
<keyword evidence="2 6" id="KW-0489">Methyltransferase</keyword>
<feature type="domain" description="Tetrapyrrole methylase" evidence="7">
    <location>
        <begin position="3"/>
        <end position="212"/>
    </location>
</feature>
<dbReference type="PANTHER" id="PTHR45790:SF3">
    <property type="entry name" value="S-ADENOSYL-L-METHIONINE-DEPENDENT UROPORPHYRINOGEN III METHYLTRANSFERASE, CHLOROPLASTIC"/>
    <property type="match status" value="1"/>
</dbReference>